<evidence type="ECO:0000256" key="2">
    <source>
        <dbReference type="ARBA" id="ARBA00023125"/>
    </source>
</evidence>
<dbReference type="AlphaFoldDB" id="A0A5C4T800"/>
<dbReference type="InterPro" id="IPR011051">
    <property type="entry name" value="RmlC_Cupin_sf"/>
</dbReference>
<dbReference type="PRINTS" id="PR00032">
    <property type="entry name" value="HTHARAC"/>
</dbReference>
<dbReference type="InterPro" id="IPR018060">
    <property type="entry name" value="HTH_AraC"/>
</dbReference>
<evidence type="ECO:0000256" key="1">
    <source>
        <dbReference type="ARBA" id="ARBA00023015"/>
    </source>
</evidence>
<dbReference type="OrthoDB" id="625043at2"/>
<evidence type="ECO:0000256" key="3">
    <source>
        <dbReference type="ARBA" id="ARBA00023163"/>
    </source>
</evidence>
<dbReference type="GO" id="GO:0003700">
    <property type="term" value="F:DNA-binding transcription factor activity"/>
    <property type="evidence" value="ECO:0007669"/>
    <property type="project" value="InterPro"/>
</dbReference>
<protein>
    <submittedName>
        <fullName evidence="5">Helix-turn-helix domain-containing protein</fullName>
    </submittedName>
</protein>
<dbReference type="InterPro" id="IPR014710">
    <property type="entry name" value="RmlC-like_jellyroll"/>
</dbReference>
<comment type="caution">
    <text evidence="5">The sequence shown here is derived from an EMBL/GenBank/DDBJ whole genome shotgun (WGS) entry which is preliminary data.</text>
</comment>
<sequence length="289" mass="33428">MRGDRFMHSPAVIKSFYYRNDCRTTHYLHEHDGFEIYYVHTGSCCYYIGAELYDLEPGDLLISNGKAMHGTMMRNPCTRTNIQFIDSNIHTMLPSSLSVDVMAPFRKLKNCRWKLGGDRMKEIESIFSKMLDCRHRTNPVSVNRFHNAFVDLLLLICEIRDEAPSDHAELSKVKESHVRRIISYIGDHYGDDLTLDHLAGWINLNKYYVAKLFKETIGMTVFDYIRKRRVLEAKRLLLFDKHKSVTDIGLDVGFKQLSHFSACFKQITGLSPEQFRKRAVVGMFPNGGS</sequence>
<dbReference type="InterPro" id="IPR009057">
    <property type="entry name" value="Homeodomain-like_sf"/>
</dbReference>
<dbReference type="InterPro" id="IPR003313">
    <property type="entry name" value="AraC-bd"/>
</dbReference>
<evidence type="ECO:0000313" key="5">
    <source>
        <dbReference type="EMBL" id="TNJ64995.1"/>
    </source>
</evidence>
<dbReference type="PANTHER" id="PTHR43280">
    <property type="entry name" value="ARAC-FAMILY TRANSCRIPTIONAL REGULATOR"/>
    <property type="match status" value="1"/>
</dbReference>
<keyword evidence="1" id="KW-0805">Transcription regulation</keyword>
<dbReference type="SUPFAM" id="SSF46689">
    <property type="entry name" value="Homeodomain-like"/>
    <property type="match status" value="2"/>
</dbReference>
<dbReference type="PROSITE" id="PS00041">
    <property type="entry name" value="HTH_ARAC_FAMILY_1"/>
    <property type="match status" value="1"/>
</dbReference>
<organism evidence="5 6">
    <name type="scientific">Paenibacillus hemerocallicola</name>
    <dbReference type="NCBI Taxonomy" id="1172614"/>
    <lineage>
        <taxon>Bacteria</taxon>
        <taxon>Bacillati</taxon>
        <taxon>Bacillota</taxon>
        <taxon>Bacilli</taxon>
        <taxon>Bacillales</taxon>
        <taxon>Paenibacillaceae</taxon>
        <taxon>Paenibacillus</taxon>
    </lineage>
</organism>
<dbReference type="Pfam" id="PF12833">
    <property type="entry name" value="HTH_18"/>
    <property type="match status" value="1"/>
</dbReference>
<keyword evidence="3" id="KW-0804">Transcription</keyword>
<proteinExistence type="predicted"/>
<dbReference type="SMART" id="SM00342">
    <property type="entry name" value="HTH_ARAC"/>
    <property type="match status" value="1"/>
</dbReference>
<dbReference type="PROSITE" id="PS01124">
    <property type="entry name" value="HTH_ARAC_FAMILY_2"/>
    <property type="match status" value="1"/>
</dbReference>
<dbReference type="EMBL" id="VDCQ01000023">
    <property type="protein sequence ID" value="TNJ64995.1"/>
    <property type="molecule type" value="Genomic_DNA"/>
</dbReference>
<dbReference type="GO" id="GO:0043565">
    <property type="term" value="F:sequence-specific DNA binding"/>
    <property type="evidence" value="ECO:0007669"/>
    <property type="project" value="InterPro"/>
</dbReference>
<keyword evidence="2" id="KW-0238">DNA-binding</keyword>
<evidence type="ECO:0000313" key="6">
    <source>
        <dbReference type="Proteomes" id="UP000307943"/>
    </source>
</evidence>
<dbReference type="InterPro" id="IPR020449">
    <property type="entry name" value="Tscrpt_reg_AraC-type_HTH"/>
</dbReference>
<dbReference type="PANTHER" id="PTHR43280:SF28">
    <property type="entry name" value="HTH-TYPE TRANSCRIPTIONAL ACTIVATOR RHAS"/>
    <property type="match status" value="1"/>
</dbReference>
<dbReference type="InterPro" id="IPR018062">
    <property type="entry name" value="HTH_AraC-typ_CS"/>
</dbReference>
<gene>
    <name evidence="5" type="ORF">FE784_17520</name>
</gene>
<accession>A0A5C4T800</accession>
<reference evidence="5 6" key="1">
    <citation type="submission" date="2019-05" db="EMBL/GenBank/DDBJ databases">
        <title>We sequenced the genome of Paenibacillus hemerocallicola KCTC 33185 for further insight into its adaptation and study the phylogeny of Paenibacillus.</title>
        <authorList>
            <person name="Narsing Rao M.P."/>
        </authorList>
    </citation>
    <scope>NUCLEOTIDE SEQUENCE [LARGE SCALE GENOMIC DNA]</scope>
    <source>
        <strain evidence="5 6">KCTC 33185</strain>
    </source>
</reference>
<dbReference type="Gene3D" id="1.10.10.60">
    <property type="entry name" value="Homeodomain-like"/>
    <property type="match status" value="2"/>
</dbReference>
<name>A0A5C4T800_9BACL</name>
<dbReference type="Pfam" id="PF02311">
    <property type="entry name" value="AraC_binding"/>
    <property type="match status" value="1"/>
</dbReference>
<dbReference type="SUPFAM" id="SSF51182">
    <property type="entry name" value="RmlC-like cupins"/>
    <property type="match status" value="1"/>
</dbReference>
<keyword evidence="6" id="KW-1185">Reference proteome</keyword>
<dbReference type="Gene3D" id="2.60.120.10">
    <property type="entry name" value="Jelly Rolls"/>
    <property type="match status" value="1"/>
</dbReference>
<dbReference type="Proteomes" id="UP000307943">
    <property type="component" value="Unassembled WGS sequence"/>
</dbReference>
<evidence type="ECO:0000259" key="4">
    <source>
        <dbReference type="PROSITE" id="PS01124"/>
    </source>
</evidence>
<feature type="domain" description="HTH araC/xylS-type" evidence="4">
    <location>
        <begin position="179"/>
        <end position="278"/>
    </location>
</feature>